<evidence type="ECO:0000313" key="7">
    <source>
        <dbReference type="Proteomes" id="UP000023152"/>
    </source>
</evidence>
<comment type="caution">
    <text evidence="6">The sequence shown here is derived from an EMBL/GenBank/DDBJ whole genome shotgun (WGS) entry which is preliminary data.</text>
</comment>
<keyword evidence="3" id="KW-0862">Zinc</keyword>
<feature type="domain" description="TRAF-type" evidence="5">
    <location>
        <begin position="180"/>
        <end position="216"/>
    </location>
</feature>
<sequence length="274" mass="31705">FLIQFKKKKKGKILDKNSTPKKINYQRDKEMTSMSEEALKEEAKSELKLLSLEHVCFNKDWVLRLNPRSQIDHFICLICKQIANSPMEISCPQHEQMDELLIVGEDCLNQYLKDHNNSCPIAPHANCKYSRNRALQRLVGDLTVMCPRQCMQGGQQTGNETEGESETSGIIRCNFQGKLKELNDHLSNDCSLKAIDCWFKPFGCNQRCSKHNLNDHLISSMKFHFDMVNQLFQSMQQTIQSQRGESNQLKSEINQLRLQMKKMSKMQIQTNSTN</sequence>
<keyword evidence="4" id="KW-0175">Coiled coil</keyword>
<dbReference type="InterPro" id="IPR001293">
    <property type="entry name" value="Znf_TRAF"/>
</dbReference>
<accession>X6N3P8</accession>
<evidence type="ECO:0000256" key="4">
    <source>
        <dbReference type="SAM" id="Coils"/>
    </source>
</evidence>
<feature type="non-terminal residue" evidence="6">
    <location>
        <position position="1"/>
    </location>
</feature>
<dbReference type="Proteomes" id="UP000023152">
    <property type="component" value="Unassembled WGS sequence"/>
</dbReference>
<proteinExistence type="predicted"/>
<gene>
    <name evidence="6" type="ORF">RFI_16516</name>
</gene>
<evidence type="ECO:0000259" key="5">
    <source>
        <dbReference type="Pfam" id="PF02176"/>
    </source>
</evidence>
<keyword evidence="1" id="KW-0479">Metal-binding</keyword>
<dbReference type="EMBL" id="ASPP01012336">
    <property type="protein sequence ID" value="ETO20701.1"/>
    <property type="molecule type" value="Genomic_DNA"/>
</dbReference>
<dbReference type="AlphaFoldDB" id="X6N3P8"/>
<keyword evidence="7" id="KW-1185">Reference proteome</keyword>
<evidence type="ECO:0000256" key="2">
    <source>
        <dbReference type="ARBA" id="ARBA00022771"/>
    </source>
</evidence>
<reference evidence="6 7" key="1">
    <citation type="journal article" date="2013" name="Curr. Biol.">
        <title>The Genome of the Foraminiferan Reticulomyxa filosa.</title>
        <authorList>
            <person name="Glockner G."/>
            <person name="Hulsmann N."/>
            <person name="Schleicher M."/>
            <person name="Noegel A.A."/>
            <person name="Eichinger L."/>
            <person name="Gallinger C."/>
            <person name="Pawlowski J."/>
            <person name="Sierra R."/>
            <person name="Euteneuer U."/>
            <person name="Pillet L."/>
            <person name="Moustafa A."/>
            <person name="Platzer M."/>
            <person name="Groth M."/>
            <person name="Szafranski K."/>
            <person name="Schliwa M."/>
        </authorList>
    </citation>
    <scope>NUCLEOTIDE SEQUENCE [LARGE SCALE GENOMIC DNA]</scope>
</reference>
<keyword evidence="2" id="KW-0863">Zinc-finger</keyword>
<dbReference type="Gene3D" id="3.30.40.10">
    <property type="entry name" value="Zinc/RING finger domain, C3HC4 (zinc finger)"/>
    <property type="match status" value="1"/>
</dbReference>
<dbReference type="InterPro" id="IPR013083">
    <property type="entry name" value="Znf_RING/FYVE/PHD"/>
</dbReference>
<evidence type="ECO:0000256" key="3">
    <source>
        <dbReference type="ARBA" id="ARBA00022833"/>
    </source>
</evidence>
<dbReference type="SUPFAM" id="SSF49599">
    <property type="entry name" value="TRAF domain-like"/>
    <property type="match status" value="1"/>
</dbReference>
<protein>
    <recommendedName>
        <fullName evidence="5">TRAF-type domain-containing protein</fullName>
    </recommendedName>
</protein>
<evidence type="ECO:0000256" key="1">
    <source>
        <dbReference type="ARBA" id="ARBA00022723"/>
    </source>
</evidence>
<feature type="coiled-coil region" evidence="4">
    <location>
        <begin position="239"/>
        <end position="266"/>
    </location>
</feature>
<evidence type="ECO:0000313" key="6">
    <source>
        <dbReference type="EMBL" id="ETO20701.1"/>
    </source>
</evidence>
<dbReference type="GO" id="GO:0008270">
    <property type="term" value="F:zinc ion binding"/>
    <property type="evidence" value="ECO:0007669"/>
    <property type="project" value="UniProtKB-KW"/>
</dbReference>
<dbReference type="Pfam" id="PF02176">
    <property type="entry name" value="zf-TRAF"/>
    <property type="match status" value="1"/>
</dbReference>
<name>X6N3P8_RETFI</name>
<organism evidence="6 7">
    <name type="scientific">Reticulomyxa filosa</name>
    <dbReference type="NCBI Taxonomy" id="46433"/>
    <lineage>
        <taxon>Eukaryota</taxon>
        <taxon>Sar</taxon>
        <taxon>Rhizaria</taxon>
        <taxon>Retaria</taxon>
        <taxon>Foraminifera</taxon>
        <taxon>Monothalamids</taxon>
        <taxon>Reticulomyxidae</taxon>
        <taxon>Reticulomyxa</taxon>
    </lineage>
</organism>